<proteinExistence type="predicted"/>
<protein>
    <recommendedName>
        <fullName evidence="3">Nucleotidyltransferase family protein</fullName>
    </recommendedName>
</protein>
<keyword evidence="2" id="KW-1185">Reference proteome</keyword>
<comment type="caution">
    <text evidence="1">The sequence shown here is derived from an EMBL/GenBank/DDBJ whole genome shotgun (WGS) entry which is preliminary data.</text>
</comment>
<dbReference type="RefSeq" id="WP_119315190.1">
    <property type="nucleotide sequence ID" value="NZ_QXDL01000082.1"/>
</dbReference>
<name>A0A399EKJ5_9DEIN</name>
<evidence type="ECO:0000313" key="2">
    <source>
        <dbReference type="Proteomes" id="UP000265715"/>
    </source>
</evidence>
<accession>A0A399EKJ5</accession>
<evidence type="ECO:0000313" key="1">
    <source>
        <dbReference type="EMBL" id="RIH83910.1"/>
    </source>
</evidence>
<gene>
    <name evidence="1" type="ORF">Mterra_02123</name>
</gene>
<dbReference type="InterPro" id="IPR043519">
    <property type="entry name" value="NT_sf"/>
</dbReference>
<reference evidence="1 2" key="1">
    <citation type="submission" date="2018-08" db="EMBL/GenBank/DDBJ databases">
        <title>Meiothermus terrae DSM 26712 genome sequencing project.</title>
        <authorList>
            <person name="Da Costa M.S."/>
            <person name="Albuquerque L."/>
            <person name="Raposo P."/>
            <person name="Froufe H.J.C."/>
            <person name="Barroso C.S."/>
            <person name="Egas C."/>
        </authorList>
    </citation>
    <scope>NUCLEOTIDE SEQUENCE [LARGE SCALE GENOMIC DNA]</scope>
    <source>
        <strain evidence="1 2">DSM 26712</strain>
    </source>
</reference>
<dbReference type="SUPFAM" id="SSF81301">
    <property type="entry name" value="Nucleotidyltransferase"/>
    <property type="match status" value="1"/>
</dbReference>
<dbReference type="Gene3D" id="3.30.460.40">
    <property type="match status" value="1"/>
</dbReference>
<sequence>MQLRALYPDFREFLRLLNENGAEYLLIGGYAVGYYGYVRATADMDVWVSTSAENAERVRQALAQFGFAADASQIRFEPGDIYRLGVPPYRLEIVTEIDGVEFAECYARRVMVEVDGLAIPVIDLLSLRKNKLASGRPKDLADLAALPEPDDS</sequence>
<dbReference type="AlphaFoldDB" id="A0A399EKJ5"/>
<dbReference type="Proteomes" id="UP000265715">
    <property type="component" value="Unassembled WGS sequence"/>
</dbReference>
<dbReference type="OrthoDB" id="5519456at2"/>
<organism evidence="1 2">
    <name type="scientific">Calidithermus terrae</name>
    <dbReference type="NCBI Taxonomy" id="1408545"/>
    <lineage>
        <taxon>Bacteria</taxon>
        <taxon>Thermotogati</taxon>
        <taxon>Deinococcota</taxon>
        <taxon>Deinococci</taxon>
        <taxon>Thermales</taxon>
        <taxon>Thermaceae</taxon>
        <taxon>Calidithermus</taxon>
    </lineage>
</organism>
<dbReference type="EMBL" id="QXDL01000082">
    <property type="protein sequence ID" value="RIH83910.1"/>
    <property type="molecule type" value="Genomic_DNA"/>
</dbReference>
<evidence type="ECO:0008006" key="3">
    <source>
        <dbReference type="Google" id="ProtNLM"/>
    </source>
</evidence>